<name>A0ACB8BBX5_9AGAM</name>
<protein>
    <submittedName>
        <fullName evidence="1">Thioredoxin</fullName>
    </submittedName>
</protein>
<evidence type="ECO:0000313" key="1">
    <source>
        <dbReference type="EMBL" id="KAH7922681.1"/>
    </source>
</evidence>
<sequence length="96" mass="10578">MSSDKIAIIDFWAPWCGPCKAISPVFETLANQLSEESVDFYKLDIENPSVDLSEHNIGSIPNFRAYKQGVQIGNVVGARPQLLSEEVQRVVAISKA</sequence>
<proteinExistence type="predicted"/>
<accession>A0ACB8BBX5</accession>
<dbReference type="EMBL" id="MU266476">
    <property type="protein sequence ID" value="KAH7922681.1"/>
    <property type="molecule type" value="Genomic_DNA"/>
</dbReference>
<evidence type="ECO:0000313" key="2">
    <source>
        <dbReference type="Proteomes" id="UP000790709"/>
    </source>
</evidence>
<keyword evidence="2" id="KW-1185">Reference proteome</keyword>
<dbReference type="Proteomes" id="UP000790709">
    <property type="component" value="Unassembled WGS sequence"/>
</dbReference>
<comment type="caution">
    <text evidence="1">The sequence shown here is derived from an EMBL/GenBank/DDBJ whole genome shotgun (WGS) entry which is preliminary data.</text>
</comment>
<reference evidence="1" key="1">
    <citation type="journal article" date="2021" name="New Phytol.">
        <title>Evolutionary innovations through gain and loss of genes in the ectomycorrhizal Boletales.</title>
        <authorList>
            <person name="Wu G."/>
            <person name="Miyauchi S."/>
            <person name="Morin E."/>
            <person name="Kuo A."/>
            <person name="Drula E."/>
            <person name="Varga T."/>
            <person name="Kohler A."/>
            <person name="Feng B."/>
            <person name="Cao Y."/>
            <person name="Lipzen A."/>
            <person name="Daum C."/>
            <person name="Hundley H."/>
            <person name="Pangilinan J."/>
            <person name="Johnson J."/>
            <person name="Barry K."/>
            <person name="LaButti K."/>
            <person name="Ng V."/>
            <person name="Ahrendt S."/>
            <person name="Min B."/>
            <person name="Choi I.G."/>
            <person name="Park H."/>
            <person name="Plett J.M."/>
            <person name="Magnuson J."/>
            <person name="Spatafora J.W."/>
            <person name="Nagy L.G."/>
            <person name="Henrissat B."/>
            <person name="Grigoriev I.V."/>
            <person name="Yang Z.L."/>
            <person name="Xu J."/>
            <person name="Martin F.M."/>
        </authorList>
    </citation>
    <scope>NUCLEOTIDE SEQUENCE</scope>
    <source>
        <strain evidence="1">KUC20120723A-06</strain>
    </source>
</reference>
<organism evidence="1 2">
    <name type="scientific">Leucogyrophana mollusca</name>
    <dbReference type="NCBI Taxonomy" id="85980"/>
    <lineage>
        <taxon>Eukaryota</taxon>
        <taxon>Fungi</taxon>
        <taxon>Dikarya</taxon>
        <taxon>Basidiomycota</taxon>
        <taxon>Agaricomycotina</taxon>
        <taxon>Agaricomycetes</taxon>
        <taxon>Agaricomycetidae</taxon>
        <taxon>Boletales</taxon>
        <taxon>Boletales incertae sedis</taxon>
        <taxon>Leucogyrophana</taxon>
    </lineage>
</organism>
<gene>
    <name evidence="1" type="ORF">BV22DRAFT_1037224</name>
</gene>